<protein>
    <submittedName>
        <fullName evidence="1">Uncharacterized protein</fullName>
    </submittedName>
</protein>
<dbReference type="RefSeq" id="WP_162481228.1">
    <property type="nucleotide sequence ID" value="NZ_WNHX01001026.1"/>
</dbReference>
<proteinExistence type="predicted"/>
<organism evidence="1 2">
    <name type="scientific">Streptococcus pneumoniae</name>
    <dbReference type="NCBI Taxonomy" id="1313"/>
    <lineage>
        <taxon>Bacteria</taxon>
        <taxon>Bacillati</taxon>
        <taxon>Bacillota</taxon>
        <taxon>Bacilli</taxon>
        <taxon>Lactobacillales</taxon>
        <taxon>Streptococcaceae</taxon>
        <taxon>Streptococcus</taxon>
    </lineage>
</organism>
<accession>A0A6I3U873</accession>
<evidence type="ECO:0000313" key="1">
    <source>
        <dbReference type="EMBL" id="MTV88684.1"/>
    </source>
</evidence>
<dbReference type="EMBL" id="WNHX01001026">
    <property type="protein sequence ID" value="MTV88684.1"/>
    <property type="molecule type" value="Genomic_DNA"/>
</dbReference>
<feature type="non-terminal residue" evidence="1">
    <location>
        <position position="84"/>
    </location>
</feature>
<evidence type="ECO:0000313" key="2">
    <source>
        <dbReference type="Proteomes" id="UP000469505"/>
    </source>
</evidence>
<sequence length="84" mass="9456">DKSKAIHFLQFGHYTAEIFSYDRTELKFISALSQEFDLTEENSFQTITFLAKLLEYAPVSVSFNQAVPKTTTVVLKGEDGTSIT</sequence>
<reference evidence="1 2" key="1">
    <citation type="submission" date="2019-11" db="EMBL/GenBank/DDBJ databases">
        <title>Growth characteristics of pneumococcus vary with the chemical composition of the capsule and with environmental conditions.</title>
        <authorList>
            <person name="Tothpal A."/>
            <person name="Desobry K."/>
            <person name="Joshi S."/>
            <person name="Wyllie A.L."/>
            <person name="Weinberger D.M."/>
        </authorList>
    </citation>
    <scope>NUCLEOTIDE SEQUENCE [LARGE SCALE GENOMIC DNA]</scope>
    <source>
        <strain evidence="2">pnumococcus35B</strain>
    </source>
</reference>
<comment type="caution">
    <text evidence="1">The sequence shown here is derived from an EMBL/GenBank/DDBJ whole genome shotgun (WGS) entry which is preliminary data.</text>
</comment>
<gene>
    <name evidence="1" type="ORF">GM543_14625</name>
</gene>
<name>A0A6I3U873_STREE</name>
<dbReference type="AlphaFoldDB" id="A0A6I3U873"/>
<feature type="non-terminal residue" evidence="1">
    <location>
        <position position="1"/>
    </location>
</feature>
<dbReference type="Proteomes" id="UP000469505">
    <property type="component" value="Unassembled WGS sequence"/>
</dbReference>